<evidence type="ECO:0008006" key="3">
    <source>
        <dbReference type="Google" id="ProtNLM"/>
    </source>
</evidence>
<dbReference type="InterPro" id="IPR011330">
    <property type="entry name" value="Glyco_hydro/deAcase_b/a-brl"/>
</dbReference>
<name>A0ABP7GPG7_9ACTN</name>
<evidence type="ECO:0000313" key="2">
    <source>
        <dbReference type="Proteomes" id="UP001501009"/>
    </source>
</evidence>
<organism evidence="1 2">
    <name type="scientific">Streptomyces coacervatus</name>
    <dbReference type="NCBI Taxonomy" id="647381"/>
    <lineage>
        <taxon>Bacteria</taxon>
        <taxon>Bacillati</taxon>
        <taxon>Actinomycetota</taxon>
        <taxon>Actinomycetes</taxon>
        <taxon>Kitasatosporales</taxon>
        <taxon>Streptomycetaceae</taxon>
        <taxon>Streptomyces</taxon>
    </lineage>
</organism>
<protein>
    <recommendedName>
        <fullName evidence="3">NodB homology domain-containing protein</fullName>
    </recommendedName>
</protein>
<dbReference type="Gene3D" id="3.20.20.370">
    <property type="entry name" value="Glycoside hydrolase/deacetylase"/>
    <property type="match status" value="1"/>
</dbReference>
<keyword evidence="2" id="KW-1185">Reference proteome</keyword>
<accession>A0ABP7GPG7</accession>
<proteinExistence type="predicted"/>
<reference evidence="2" key="1">
    <citation type="journal article" date="2019" name="Int. J. Syst. Evol. Microbiol.">
        <title>The Global Catalogue of Microorganisms (GCM) 10K type strain sequencing project: providing services to taxonomists for standard genome sequencing and annotation.</title>
        <authorList>
            <consortium name="The Broad Institute Genomics Platform"/>
            <consortium name="The Broad Institute Genome Sequencing Center for Infectious Disease"/>
            <person name="Wu L."/>
            <person name="Ma J."/>
        </authorList>
    </citation>
    <scope>NUCLEOTIDE SEQUENCE [LARGE SCALE GENOMIC DNA]</scope>
    <source>
        <strain evidence="2">JCM 17138</strain>
    </source>
</reference>
<evidence type="ECO:0000313" key="1">
    <source>
        <dbReference type="EMBL" id="GAA3768529.1"/>
    </source>
</evidence>
<dbReference type="EMBL" id="BAABDE010000001">
    <property type="protein sequence ID" value="GAA3768529.1"/>
    <property type="molecule type" value="Genomic_DNA"/>
</dbReference>
<comment type="caution">
    <text evidence="1">The sequence shown here is derived from an EMBL/GenBank/DDBJ whole genome shotgun (WGS) entry which is preliminary data.</text>
</comment>
<gene>
    <name evidence="1" type="ORF">GCM10022403_000180</name>
</gene>
<sequence>MWGVSQLGRIVGTYLVTLAKKTVGLWLSAFGKRVQQQTVTPGGSLDLGATQIPTPVVPTHTASGDDDTDCKRVRCIALTFDDGPAAPARTTAAIKAATGEAPTLFAQTVIDKAKRNDVVLMHDIHPTSVAAVPQIPRTLTARGFHFVTVSHLRATL</sequence>
<dbReference type="SUPFAM" id="SSF88713">
    <property type="entry name" value="Glycoside hydrolase/deacetylase"/>
    <property type="match status" value="1"/>
</dbReference>
<dbReference type="Proteomes" id="UP001501009">
    <property type="component" value="Unassembled WGS sequence"/>
</dbReference>